<evidence type="ECO:0000256" key="8">
    <source>
        <dbReference type="ARBA" id="ARBA00022692"/>
    </source>
</evidence>
<proteinExistence type="inferred from homology"/>
<dbReference type="InterPro" id="IPR007078">
    <property type="entry name" value="Haem_export_protD_CcmD"/>
</dbReference>
<evidence type="ECO:0000256" key="7">
    <source>
        <dbReference type="ARBA" id="ARBA00022519"/>
    </source>
</evidence>
<evidence type="ECO:0000256" key="3">
    <source>
        <dbReference type="ARBA" id="ARBA00008741"/>
    </source>
</evidence>
<dbReference type="GO" id="GO:0005886">
    <property type="term" value="C:plasma membrane"/>
    <property type="evidence" value="ECO:0007669"/>
    <property type="project" value="UniProtKB-SubCell"/>
</dbReference>
<feature type="transmembrane region" description="Helical" evidence="12">
    <location>
        <begin position="6"/>
        <end position="26"/>
    </location>
</feature>
<evidence type="ECO:0000256" key="9">
    <source>
        <dbReference type="ARBA" id="ARBA00022748"/>
    </source>
</evidence>
<organism evidence="13 14">
    <name type="scientific">Lautropia dentalis</name>
    <dbReference type="NCBI Taxonomy" id="2490857"/>
    <lineage>
        <taxon>Bacteria</taxon>
        <taxon>Pseudomonadati</taxon>
        <taxon>Pseudomonadota</taxon>
        <taxon>Betaproteobacteria</taxon>
        <taxon>Burkholderiales</taxon>
        <taxon>Burkholderiaceae</taxon>
        <taxon>Lautropia</taxon>
    </lineage>
</organism>
<keyword evidence="10 12" id="KW-1133">Transmembrane helix</keyword>
<reference evidence="13 14" key="1">
    <citation type="submission" date="2018-11" db="EMBL/GenBank/DDBJ databases">
        <title>Genome sequencing of Lautropia sp. KCOM 2505 (= ChDC F240).</title>
        <authorList>
            <person name="Kook J.-K."/>
            <person name="Park S.-N."/>
            <person name="Lim Y.K."/>
        </authorList>
    </citation>
    <scope>NUCLEOTIDE SEQUENCE [LARGE SCALE GENOMIC DNA]</scope>
    <source>
        <strain evidence="13 14">KCOM 2505</strain>
    </source>
</reference>
<keyword evidence="8 12" id="KW-0812">Transmembrane</keyword>
<dbReference type="Proteomes" id="UP000270261">
    <property type="component" value="Unassembled WGS sequence"/>
</dbReference>
<dbReference type="NCBIfam" id="TIGR03141">
    <property type="entry name" value="cytochro_ccmD"/>
    <property type="match status" value="1"/>
</dbReference>
<keyword evidence="5 12" id="KW-0813">Transport</keyword>
<dbReference type="Pfam" id="PF04995">
    <property type="entry name" value="CcmD"/>
    <property type="match status" value="1"/>
</dbReference>
<accession>A0A426FQP3</accession>
<evidence type="ECO:0000256" key="6">
    <source>
        <dbReference type="ARBA" id="ARBA00022475"/>
    </source>
</evidence>
<evidence type="ECO:0000313" key="14">
    <source>
        <dbReference type="Proteomes" id="UP000270261"/>
    </source>
</evidence>
<name>A0A426FQP3_9BURK</name>
<dbReference type="EMBL" id="RRUE01000001">
    <property type="protein sequence ID" value="RRN44985.1"/>
    <property type="molecule type" value="Genomic_DNA"/>
</dbReference>
<keyword evidence="6 12" id="KW-1003">Cell membrane</keyword>
<evidence type="ECO:0000256" key="4">
    <source>
        <dbReference type="ARBA" id="ARBA00016461"/>
    </source>
</evidence>
<keyword evidence="9 12" id="KW-0201">Cytochrome c-type biogenesis</keyword>
<evidence type="ECO:0000313" key="13">
    <source>
        <dbReference type="EMBL" id="RRN44985.1"/>
    </source>
</evidence>
<dbReference type="AlphaFoldDB" id="A0A426FQP3"/>
<comment type="function">
    <text evidence="1 12">Required for the export of heme to the periplasm for the biogenesis of c-type cytochromes.</text>
</comment>
<dbReference type="GO" id="GO:0017004">
    <property type="term" value="P:cytochrome complex assembly"/>
    <property type="evidence" value="ECO:0007669"/>
    <property type="project" value="UniProtKB-KW"/>
</dbReference>
<dbReference type="RefSeq" id="WP_125094416.1">
    <property type="nucleotide sequence ID" value="NZ_RRUE01000001.1"/>
</dbReference>
<evidence type="ECO:0000256" key="11">
    <source>
        <dbReference type="ARBA" id="ARBA00023136"/>
    </source>
</evidence>
<keyword evidence="14" id="KW-1185">Reference proteome</keyword>
<evidence type="ECO:0000256" key="12">
    <source>
        <dbReference type="RuleBase" id="RU363101"/>
    </source>
</evidence>
<evidence type="ECO:0000256" key="10">
    <source>
        <dbReference type="ARBA" id="ARBA00022989"/>
    </source>
</evidence>
<evidence type="ECO:0000256" key="1">
    <source>
        <dbReference type="ARBA" id="ARBA00002442"/>
    </source>
</evidence>
<comment type="caution">
    <text evidence="13">The sequence shown here is derived from an EMBL/GenBank/DDBJ whole genome shotgun (WGS) entry which is preliminary data.</text>
</comment>
<comment type="similarity">
    <text evidence="3 12">Belongs to the CcmD/CycX/HelD family.</text>
</comment>
<evidence type="ECO:0000256" key="5">
    <source>
        <dbReference type="ARBA" id="ARBA00022448"/>
    </source>
</evidence>
<keyword evidence="7 12" id="KW-0997">Cell inner membrane</keyword>
<dbReference type="GO" id="GO:0015886">
    <property type="term" value="P:heme transport"/>
    <property type="evidence" value="ECO:0007669"/>
    <property type="project" value="InterPro"/>
</dbReference>
<sequence length="41" mass="4645">MTHWHYVLIAYGLSLVALLAELVLLAGRRRQARHQLEDSGS</sequence>
<keyword evidence="11 12" id="KW-0472">Membrane</keyword>
<gene>
    <name evidence="13" type="primary">ccmD</name>
    <name evidence="13" type="ORF">EHV23_01595</name>
</gene>
<evidence type="ECO:0000256" key="2">
    <source>
        <dbReference type="ARBA" id="ARBA00004377"/>
    </source>
</evidence>
<comment type="subcellular location">
    <subcellularLocation>
        <location evidence="2 12">Cell inner membrane</location>
        <topology evidence="2 12">Single-pass membrane protein</topology>
    </subcellularLocation>
</comment>
<protein>
    <recommendedName>
        <fullName evidence="4 12">Heme exporter protein D</fullName>
    </recommendedName>
</protein>